<dbReference type="GO" id="GO:0007140">
    <property type="term" value="P:male meiotic nuclear division"/>
    <property type="evidence" value="ECO:0007669"/>
    <property type="project" value="InterPro"/>
</dbReference>
<dbReference type="InterPro" id="IPR022188">
    <property type="entry name" value="TASOR_DUF3715"/>
</dbReference>
<feature type="region of interest" description="Disordered" evidence="1">
    <location>
        <begin position="587"/>
        <end position="643"/>
    </location>
</feature>
<evidence type="ECO:0000256" key="1">
    <source>
        <dbReference type="SAM" id="MobiDB-lite"/>
    </source>
</evidence>
<evidence type="ECO:0000259" key="3">
    <source>
        <dbReference type="Pfam" id="PF15326"/>
    </source>
</evidence>
<dbReference type="InterPro" id="IPR026616">
    <property type="entry name" value="TEX15"/>
</dbReference>
<sequence>MGPGSDFLTECPTNQRDYNEVKERLTQSCFDTECNLESSWHFDKIQMVHNKDLEEAFVAKRTQIREQGRMDKEFSGFLVVVKDEVLKICQSGLRTSNSIKKELDIMKELGNPQLGVYLFRHVDIALNYASKYSVPVENIIIFRVLLGKVKKIQPPKSKKKIALDPTPKFDCHISRIHPSLKDSIEDQAIGSLVYFYEYSELSKPVDKPRQCLPHAVVKVKCVNQKVRADYPVVSSKCRPKSFSKETLNYSVQVDGTLVTGRGQGLLLENCTIVTRIGNSELIYEHFHKSKNCAVNDDVSVEVSSLSGSAHNWNNSVPETPGRKIKHELLGQRDSAQIEADVLNVQCAPGVDCSRDAGSDHVERSSKNLEDTSVPDPLVNYSEFSTIITSKSIKDPRLTKKGKNLGEQNGEQVSHGISLCENKLKYKTEMKMSATLGIPWPAFNQEQHVAKTPWKERISGEHQSPLNRNDEHLMNKEQAIDSQNIETDLAVKTSRSSLNSAHCGIKDANQVLAERDEKVKYPKPFPVQTGHKMLDQNENHVNANSVVSSYVSDSTYTHNKEHSVLAPPFQISTCSPDFESATADKDEMEMNSQLQEDDGYSSEAHCSASLDSECSSSQRTPKGDDTKRSQEKKNEKYKLDEKKSRLYHRKKALNTRSAEMALPLFKGQFETFEQSEKHIKNVLHTLNTEASSCKNKHLSRKISGAMFHLQKAQRSVQKYLKILAKTGKQKRNDSSKSHKILLNITSSDSELKEEIEQTSLHFIKKMSEILQKADETLCLNVLREQVTICQKILPLFIRAFEEKQNCSFEHVLVLRENAEKNIWATLKPCALDCFLNIQIITEVVEFIKNKRRYLEGKRTVRSLLWYDDSLCNELFGGQSGYQQQTNFYPAFQMSLKYNALNELRSHHKKLLDKFENTRLENKSYYCLLKLRREITECEAAMKTNSLLSEFFLSEPYICGANYGDTIEELENARKDTVDLINTCRNLSGVLLNTEKMEHLGIIMDIISTKIDFIRTCEDGNIKSSFIGLEHIFFNAAVSCVWKERSTFMNGDFKNGEGQLLRIYEAALPKLYEIYEKNSNCASEKYILRKCAEEPCNYEKAAVKGEANDDIGHYLISYPDICIGEILDEAQSVNLDKLKEHLCRCTEHLEVLKKYFQIIQEEDVDQVLITKENALRFMNSPSVRAIRLKPEAVEVYTDLAMLYETINFLQNSIARKEDKPQFRSLLWFDLSLLNELLQCQINMASFCYRKGNLLEMIESAISDLQDELNVVYDYAESLNCSYALQLLTREHAELLQIREHLETSASSICMCVDLVPYTIAVNYGSNLTELEYNYEQFNSFFEKLMLADRKDLGKMAHVMKILRTIEHMKFICTEQPKPPLHLVICQMLKNWKKSRQLKKQGSVKTRTDENGCNSSNHKRPACITSEDNSYDQEENNPSGSKKKKTLNNQKTQTGLKDFNENRKSCSKGNQQECFAVCEAGGEGAPSEKEPSPQASRKDSPSSGPSGDPSLLDTLNQLHCGLKGSVTGDASGWIPQCDTATPLELGRNEDLHGNRPVPGCAAACNAASSASPEINTFRELESLCPDPFSTANAQTSAECAAFYQNERVEETPRVHSYSVHTYRTFCPSYSWDVYQTGSHCHQVTQTYQEFRSYEMQPLNPTVLTATSVVYNTQSSVFYSQSSCHFGVGESQSFNSAQTYPAYGYFSATEHFPYSCQPWPPWYAERHRPTQAAFQRSSSPGL</sequence>
<feature type="region of interest" description="Disordered" evidence="1">
    <location>
        <begin position="1394"/>
        <end position="1463"/>
    </location>
</feature>
<keyword evidence="4" id="KW-1185">Reference proteome</keyword>
<name>A0AA97L643_EUBMA</name>
<dbReference type="RefSeq" id="XP_054843603.1">
    <property type="nucleotide sequence ID" value="XM_054987628.1"/>
</dbReference>
<accession>A0AA97L643</accession>
<feature type="compositionally biased region" description="Low complexity" evidence="1">
    <location>
        <begin position="1498"/>
        <end position="1510"/>
    </location>
</feature>
<dbReference type="Pfam" id="PF15326">
    <property type="entry name" value="TEX15"/>
    <property type="match status" value="2"/>
</dbReference>
<protein>
    <submittedName>
        <fullName evidence="5">Testis-expressed protein 15</fullName>
    </submittedName>
</protein>
<dbReference type="SUPFAM" id="SSF56399">
    <property type="entry name" value="ADP-ribosylation"/>
    <property type="match status" value="1"/>
</dbReference>
<evidence type="ECO:0000313" key="5">
    <source>
        <dbReference type="RefSeq" id="XP_054843603.1"/>
    </source>
</evidence>
<feature type="domain" description="Testis expressed sequence 15" evidence="3">
    <location>
        <begin position="711"/>
        <end position="911"/>
    </location>
</feature>
<dbReference type="GeneID" id="129335188"/>
<proteinExistence type="predicted"/>
<feature type="domain" description="Testis expressed sequence 15" evidence="3">
    <location>
        <begin position="1126"/>
        <end position="1236"/>
    </location>
</feature>
<feature type="compositionally biased region" description="Basic and acidic residues" evidence="1">
    <location>
        <begin position="620"/>
        <end position="643"/>
    </location>
</feature>
<dbReference type="CTD" id="56154"/>
<dbReference type="Gene3D" id="3.90.228.10">
    <property type="match status" value="1"/>
</dbReference>
<feature type="compositionally biased region" description="Low complexity" evidence="1">
    <location>
        <begin position="606"/>
        <end position="616"/>
    </location>
</feature>
<dbReference type="InterPro" id="IPR032765">
    <property type="entry name" value="TEX15_dom"/>
</dbReference>
<dbReference type="GO" id="GO:0010569">
    <property type="term" value="P:regulation of double-strand break repair via homologous recombination"/>
    <property type="evidence" value="ECO:0007669"/>
    <property type="project" value="InterPro"/>
</dbReference>
<gene>
    <name evidence="5" type="primary">TEX15</name>
</gene>
<evidence type="ECO:0000259" key="2">
    <source>
        <dbReference type="Pfam" id="PF12509"/>
    </source>
</evidence>
<reference evidence="5" key="1">
    <citation type="submission" date="2025-08" db="UniProtKB">
        <authorList>
            <consortium name="RefSeq"/>
        </authorList>
    </citation>
    <scope>IDENTIFICATION</scope>
    <source>
        <tissue evidence="5">Blood</tissue>
    </source>
</reference>
<dbReference type="Proteomes" id="UP001190640">
    <property type="component" value="Chromosome 8"/>
</dbReference>
<organism evidence="4 5">
    <name type="scientific">Eublepharis macularius</name>
    <name type="common">Leopard gecko</name>
    <name type="synonym">Cyrtodactylus macularius</name>
    <dbReference type="NCBI Taxonomy" id="481883"/>
    <lineage>
        <taxon>Eukaryota</taxon>
        <taxon>Metazoa</taxon>
        <taxon>Chordata</taxon>
        <taxon>Craniata</taxon>
        <taxon>Vertebrata</taxon>
        <taxon>Euteleostomi</taxon>
        <taxon>Lepidosauria</taxon>
        <taxon>Squamata</taxon>
        <taxon>Bifurcata</taxon>
        <taxon>Gekkota</taxon>
        <taxon>Eublepharidae</taxon>
        <taxon>Eublepharinae</taxon>
        <taxon>Eublepharis</taxon>
    </lineage>
</organism>
<evidence type="ECO:0000313" key="4">
    <source>
        <dbReference type="Proteomes" id="UP001190640"/>
    </source>
</evidence>
<dbReference type="KEGG" id="emc:129335188"/>
<dbReference type="GO" id="GO:0005634">
    <property type="term" value="C:nucleus"/>
    <property type="evidence" value="ECO:0007669"/>
    <property type="project" value="TreeGrafter"/>
</dbReference>
<feature type="region of interest" description="Disordered" evidence="1">
    <location>
        <begin position="1478"/>
        <end position="1511"/>
    </location>
</feature>
<dbReference type="PANTHER" id="PTHR22380">
    <property type="entry name" value="TESTIS-EXPRESSED PROTEIN 15"/>
    <property type="match status" value="1"/>
</dbReference>
<feature type="compositionally biased region" description="Basic and acidic residues" evidence="1">
    <location>
        <begin position="1483"/>
        <end position="1497"/>
    </location>
</feature>
<dbReference type="Pfam" id="PF12509">
    <property type="entry name" value="DUF3715"/>
    <property type="match status" value="1"/>
</dbReference>
<feature type="domain" description="TASOR pseudo-PARP" evidence="2">
    <location>
        <begin position="65"/>
        <end position="213"/>
    </location>
</feature>
<dbReference type="GO" id="GO:0007130">
    <property type="term" value="P:synaptonemal complex assembly"/>
    <property type="evidence" value="ECO:0007669"/>
    <property type="project" value="TreeGrafter"/>
</dbReference>
<dbReference type="PANTHER" id="PTHR22380:SF1">
    <property type="entry name" value="TESTIS-EXPRESSED PROTEIN 15"/>
    <property type="match status" value="1"/>
</dbReference>